<sequence>MVFSSAWVAAAARVPAELCQRPGPGQSRRRLRADEVLRALFAPTAHELERLADCLFVFFCLPLPEPDQYYHLPVSARGGWAAPRGGMLYSFRRSLSVASSSSSSSSSSWTDSEEEEEEEGLYYSDG</sequence>
<evidence type="ECO:0000313" key="2">
    <source>
        <dbReference type="Proteomes" id="UP001732700"/>
    </source>
</evidence>
<protein>
    <submittedName>
        <fullName evidence="1">Uncharacterized protein</fullName>
    </submittedName>
</protein>
<accession>A0ACD5YR54</accession>
<organism evidence="1 2">
    <name type="scientific">Avena sativa</name>
    <name type="common">Oat</name>
    <dbReference type="NCBI Taxonomy" id="4498"/>
    <lineage>
        <taxon>Eukaryota</taxon>
        <taxon>Viridiplantae</taxon>
        <taxon>Streptophyta</taxon>
        <taxon>Embryophyta</taxon>
        <taxon>Tracheophyta</taxon>
        <taxon>Spermatophyta</taxon>
        <taxon>Magnoliopsida</taxon>
        <taxon>Liliopsida</taxon>
        <taxon>Poales</taxon>
        <taxon>Poaceae</taxon>
        <taxon>BOP clade</taxon>
        <taxon>Pooideae</taxon>
        <taxon>Poodae</taxon>
        <taxon>Poeae</taxon>
        <taxon>Poeae Chloroplast Group 1 (Aveneae type)</taxon>
        <taxon>Aveninae</taxon>
        <taxon>Avena</taxon>
    </lineage>
</organism>
<proteinExistence type="predicted"/>
<reference evidence="1" key="2">
    <citation type="submission" date="2025-09" db="UniProtKB">
        <authorList>
            <consortium name="EnsemblPlants"/>
        </authorList>
    </citation>
    <scope>IDENTIFICATION</scope>
</reference>
<evidence type="ECO:0000313" key="1">
    <source>
        <dbReference type="EnsemblPlants" id="AVESA.00010b.r2.6AG1053230.1.CDS.1"/>
    </source>
</evidence>
<keyword evidence="2" id="KW-1185">Reference proteome</keyword>
<dbReference type="EnsemblPlants" id="AVESA.00010b.r2.6AG1053230.1">
    <property type="protein sequence ID" value="AVESA.00010b.r2.6AG1053230.1.CDS.1"/>
    <property type="gene ID" value="AVESA.00010b.r2.6AG1053230"/>
</dbReference>
<reference evidence="1" key="1">
    <citation type="submission" date="2021-05" db="EMBL/GenBank/DDBJ databases">
        <authorList>
            <person name="Scholz U."/>
            <person name="Mascher M."/>
            <person name="Fiebig A."/>
        </authorList>
    </citation>
    <scope>NUCLEOTIDE SEQUENCE [LARGE SCALE GENOMIC DNA]</scope>
</reference>
<name>A0ACD5YR54_AVESA</name>
<dbReference type="Proteomes" id="UP001732700">
    <property type="component" value="Chromosome 6A"/>
</dbReference>